<evidence type="ECO:0000313" key="4">
    <source>
        <dbReference type="Proteomes" id="UP000008141"/>
    </source>
</evidence>
<keyword evidence="2" id="KW-0812">Transmembrane</keyword>
<evidence type="ECO:0008006" key="5">
    <source>
        <dbReference type="Google" id="ProtNLM"/>
    </source>
</evidence>
<evidence type="ECO:0000313" key="3">
    <source>
        <dbReference type="EMBL" id="EFN53001.1"/>
    </source>
</evidence>
<proteinExistence type="predicted"/>
<feature type="transmembrane region" description="Helical" evidence="2">
    <location>
        <begin position="189"/>
        <end position="212"/>
    </location>
</feature>
<feature type="transmembrane region" description="Helical" evidence="2">
    <location>
        <begin position="92"/>
        <end position="114"/>
    </location>
</feature>
<feature type="transmembrane region" description="Helical" evidence="2">
    <location>
        <begin position="156"/>
        <end position="183"/>
    </location>
</feature>
<reference evidence="3 4" key="1">
    <citation type="journal article" date="2010" name="Plant Cell">
        <title>The Chlorella variabilis NC64A genome reveals adaptation to photosymbiosis, coevolution with viruses, and cryptic sex.</title>
        <authorList>
            <person name="Blanc G."/>
            <person name="Duncan G."/>
            <person name="Agarkova I."/>
            <person name="Borodovsky M."/>
            <person name="Gurnon J."/>
            <person name="Kuo A."/>
            <person name="Lindquist E."/>
            <person name="Lucas S."/>
            <person name="Pangilinan J."/>
            <person name="Polle J."/>
            <person name="Salamov A."/>
            <person name="Terry A."/>
            <person name="Yamada T."/>
            <person name="Dunigan D.D."/>
            <person name="Grigoriev I.V."/>
            <person name="Claverie J.M."/>
            <person name="Van Etten J.L."/>
        </authorList>
    </citation>
    <scope>NUCLEOTIDE SEQUENCE [LARGE SCALE GENOMIC DNA]</scope>
    <source>
        <strain evidence="3 4">NC64A</strain>
    </source>
</reference>
<accession>E1ZMG8</accession>
<organism evidence="4">
    <name type="scientific">Chlorella variabilis</name>
    <name type="common">Green alga</name>
    <dbReference type="NCBI Taxonomy" id="554065"/>
    <lineage>
        <taxon>Eukaryota</taxon>
        <taxon>Viridiplantae</taxon>
        <taxon>Chlorophyta</taxon>
        <taxon>core chlorophytes</taxon>
        <taxon>Trebouxiophyceae</taxon>
        <taxon>Chlorellales</taxon>
        <taxon>Chlorellaceae</taxon>
        <taxon>Chlorella clade</taxon>
        <taxon>Chlorella</taxon>
    </lineage>
</organism>
<dbReference type="Proteomes" id="UP000008141">
    <property type="component" value="Unassembled WGS sequence"/>
</dbReference>
<dbReference type="PANTHER" id="PTHR33802">
    <property type="entry name" value="SI:CH211-161H7.5-RELATED"/>
    <property type="match status" value="1"/>
</dbReference>
<gene>
    <name evidence="3" type="ORF">CHLNCDRAFT_137452</name>
</gene>
<dbReference type="eggNOG" id="ENOG502R8IV">
    <property type="taxonomic scope" value="Eukaryota"/>
</dbReference>
<feature type="region of interest" description="Disordered" evidence="1">
    <location>
        <begin position="263"/>
        <end position="284"/>
    </location>
</feature>
<evidence type="ECO:0000256" key="1">
    <source>
        <dbReference type="SAM" id="MobiDB-lite"/>
    </source>
</evidence>
<protein>
    <recommendedName>
        <fullName evidence="5">Tryptophan-rich sensory protein</fullName>
    </recommendedName>
</protein>
<keyword evidence="2" id="KW-0472">Membrane</keyword>
<evidence type="ECO:0000256" key="2">
    <source>
        <dbReference type="SAM" id="Phobius"/>
    </source>
</evidence>
<feature type="transmembrane region" description="Helical" evidence="2">
    <location>
        <begin position="60"/>
        <end position="80"/>
    </location>
</feature>
<feature type="compositionally biased region" description="Basic and acidic residues" evidence="1">
    <location>
        <begin position="275"/>
        <end position="284"/>
    </location>
</feature>
<keyword evidence="4" id="KW-1185">Reference proteome</keyword>
<feature type="transmembrane region" description="Helical" evidence="2">
    <location>
        <begin position="21"/>
        <end position="40"/>
    </location>
</feature>
<keyword evidence="2" id="KW-1133">Transmembrane helix</keyword>
<feature type="transmembrane region" description="Helical" evidence="2">
    <location>
        <begin position="238"/>
        <end position="259"/>
    </location>
</feature>
<name>E1ZMG8_CHLVA</name>
<dbReference type="InParanoid" id="E1ZMG8"/>
<dbReference type="PANTHER" id="PTHR33802:SF1">
    <property type="entry name" value="XK-RELATED PROTEIN"/>
    <property type="match status" value="1"/>
</dbReference>
<dbReference type="OrthoDB" id="5586934at2759"/>
<sequence>MDIWQASSQAPEQPLRIATAAAYLGFIAVNVASSVGWLGATNAEVSAKFTVPLTPAGWAFGIWGLIFALEGWGVVYQLVGSGYDADGFKARFANATNINWIVAWLACIGWQFAFVQQTPGGMWLSFVLILTAFLAMGRALVQLYSVKDRFGPAHSLSLYAAFFLGTTVNTAWLSVAASVQLLIALQMGVASLEAASIMLATAVTCLGAYALFREHDTAYGLALVWAFVAVYEKTESVAVRNTALGAIVLLAVLSIASVLRRPGQEPHYEPVGAREPLRPSQDEA</sequence>
<dbReference type="GeneID" id="17352562"/>
<dbReference type="EMBL" id="GL433853">
    <property type="protein sequence ID" value="EFN53001.1"/>
    <property type="molecule type" value="Genomic_DNA"/>
</dbReference>
<dbReference type="KEGG" id="cvr:CHLNCDRAFT_137452"/>
<dbReference type="AlphaFoldDB" id="E1ZMG8"/>
<dbReference type="RefSeq" id="XP_005845103.1">
    <property type="nucleotide sequence ID" value="XM_005845041.1"/>
</dbReference>
<feature type="transmembrane region" description="Helical" evidence="2">
    <location>
        <begin position="120"/>
        <end position="144"/>
    </location>
</feature>